<dbReference type="GeneID" id="19160464"/>
<reference evidence="1 2" key="1">
    <citation type="submission" date="2013-03" db="EMBL/GenBank/DDBJ databases">
        <title>The Genome Sequence of Capronia coronata CBS 617.96.</title>
        <authorList>
            <consortium name="The Broad Institute Genomics Platform"/>
            <person name="Cuomo C."/>
            <person name="de Hoog S."/>
            <person name="Gorbushina A."/>
            <person name="Walker B."/>
            <person name="Young S.K."/>
            <person name="Zeng Q."/>
            <person name="Gargeya S."/>
            <person name="Fitzgerald M."/>
            <person name="Haas B."/>
            <person name="Abouelleil A."/>
            <person name="Allen A.W."/>
            <person name="Alvarado L."/>
            <person name="Arachchi H.M."/>
            <person name="Berlin A.M."/>
            <person name="Chapman S.B."/>
            <person name="Gainer-Dewar J."/>
            <person name="Goldberg J."/>
            <person name="Griggs A."/>
            <person name="Gujja S."/>
            <person name="Hansen M."/>
            <person name="Howarth C."/>
            <person name="Imamovic A."/>
            <person name="Ireland A."/>
            <person name="Larimer J."/>
            <person name="McCowan C."/>
            <person name="Murphy C."/>
            <person name="Pearson M."/>
            <person name="Poon T.W."/>
            <person name="Priest M."/>
            <person name="Roberts A."/>
            <person name="Saif S."/>
            <person name="Shea T."/>
            <person name="Sisk P."/>
            <person name="Sykes S."/>
            <person name="Wortman J."/>
            <person name="Nusbaum C."/>
            <person name="Birren B."/>
        </authorList>
    </citation>
    <scope>NUCLEOTIDE SEQUENCE [LARGE SCALE GENOMIC DNA]</scope>
    <source>
        <strain evidence="1 2">CBS 617.96</strain>
    </source>
</reference>
<dbReference type="Proteomes" id="UP000019484">
    <property type="component" value="Unassembled WGS sequence"/>
</dbReference>
<sequence>MDQPEESSRFTTENYIDLMTSHGISFEGRIRPDKWGDYAAVFDEIRRIGQLRPEEFADKFLLEDEYAVDKAYNAARMSEEAWGCLENGDSDRICRKRPWKPMFEAKPANPVEAERLQRRRRKRLLCTCTRLELAQTRVRSSDQYSRLFSRQFDKSVDHEDMTSEAKKRLKRRPDRVIGLRPTGTLRQHLPSLQTRYSPFKRRNVVYPFIVIEAKPAENHGASFASMLRQTAFVTRTCLRLQQNLRQETGMPHQCLVWSFLSLGEEWRLYAAVPDGLGVQIFDLWHGTVLFPEGGLQLLLIIEHLCDWACEVYRPSVLTCLSGGRDNLLRSRLSPTGTDISSQLGDADLTLSRAASRAISLPSRSSVMRELAGGTTTGRLPKDTSAEPPEIELLLQVDSAGSLRGQDSHRWRRWATKAQDSSLPWTGKATIRHANQVELSFVQVTVPAKAGLLERCLAYCFPELTPKGAARKLLISLQDDDLAVTAPAPHPVKAAFQQRTPQSRRSTLEVRALVYFRSAISPEDWQVTRHVLAVLCDQQALRLLAETAEEVDPKIDRDMGMGMGMGMDRRDAITTSADWERFKQAINWPKYIGGTTSAGLALGRRQLCLRSLRDDDGSVRFEWTKFCPQQDGGVAGEDMLRMISWSHASSQKPPQVGFANAIPHQQLAPYLQTARCTLTVTVQANTDAQRSATPAALAVPNLRTSGVLIKKPTTGWPETVQEFCYLVTDEKVGFDDVALLGQLLEETRRRKELYSMVRKHTTYHQRDLAFIDRWIRVLKNELPHDTPFSQLT</sequence>
<dbReference type="AlphaFoldDB" id="W9Z2B5"/>
<dbReference type="STRING" id="1182541.W9Z2B5"/>
<name>W9Z2B5_9EURO</name>
<dbReference type="RefSeq" id="XP_007724665.1">
    <property type="nucleotide sequence ID" value="XM_007726475.1"/>
</dbReference>
<evidence type="ECO:0000313" key="1">
    <source>
        <dbReference type="EMBL" id="EXJ88659.1"/>
    </source>
</evidence>
<comment type="caution">
    <text evidence="1">The sequence shown here is derived from an EMBL/GenBank/DDBJ whole genome shotgun (WGS) entry which is preliminary data.</text>
</comment>
<organism evidence="1 2">
    <name type="scientific">Capronia coronata CBS 617.96</name>
    <dbReference type="NCBI Taxonomy" id="1182541"/>
    <lineage>
        <taxon>Eukaryota</taxon>
        <taxon>Fungi</taxon>
        <taxon>Dikarya</taxon>
        <taxon>Ascomycota</taxon>
        <taxon>Pezizomycotina</taxon>
        <taxon>Eurotiomycetes</taxon>
        <taxon>Chaetothyriomycetidae</taxon>
        <taxon>Chaetothyriales</taxon>
        <taxon>Herpotrichiellaceae</taxon>
        <taxon>Capronia</taxon>
    </lineage>
</organism>
<dbReference type="HOGENOM" id="CLU_021170_0_0_1"/>
<gene>
    <name evidence="1" type="ORF">A1O1_05590</name>
</gene>
<proteinExistence type="predicted"/>
<protein>
    <submittedName>
        <fullName evidence="1">Uncharacterized protein</fullName>
    </submittedName>
</protein>
<keyword evidence="2" id="KW-1185">Reference proteome</keyword>
<dbReference type="OrthoDB" id="3538597at2759"/>
<dbReference type="eggNOG" id="ENOG502S31X">
    <property type="taxonomic scope" value="Eukaryota"/>
</dbReference>
<accession>W9Z2B5</accession>
<evidence type="ECO:0000313" key="2">
    <source>
        <dbReference type="Proteomes" id="UP000019484"/>
    </source>
</evidence>
<dbReference type="EMBL" id="AMWN01000004">
    <property type="protein sequence ID" value="EXJ88659.1"/>
    <property type="molecule type" value="Genomic_DNA"/>
</dbReference>